<reference evidence="3" key="1">
    <citation type="submission" date="2020-05" db="EMBL/GenBank/DDBJ databases">
        <title>Phylogenomic resolution of chytrid fungi.</title>
        <authorList>
            <person name="Stajich J.E."/>
            <person name="Amses K."/>
            <person name="Simmons R."/>
            <person name="Seto K."/>
            <person name="Myers J."/>
            <person name="Bonds A."/>
            <person name="Quandt C.A."/>
            <person name="Barry K."/>
            <person name="Liu P."/>
            <person name="Grigoriev I."/>
            <person name="Longcore J.E."/>
            <person name="James T.Y."/>
        </authorList>
    </citation>
    <scope>NUCLEOTIDE SEQUENCE</scope>
    <source>
        <strain evidence="3">JEL0318</strain>
    </source>
</reference>
<feature type="compositionally biased region" description="Low complexity" evidence="1">
    <location>
        <begin position="489"/>
        <end position="500"/>
    </location>
</feature>
<feature type="transmembrane region" description="Helical" evidence="2">
    <location>
        <begin position="353"/>
        <end position="374"/>
    </location>
</feature>
<name>A0AAD5SDH5_9FUNG</name>
<feature type="region of interest" description="Disordered" evidence="1">
    <location>
        <begin position="470"/>
        <end position="500"/>
    </location>
</feature>
<keyword evidence="4" id="KW-1185">Reference proteome</keyword>
<dbReference type="EMBL" id="JADGJD010000253">
    <property type="protein sequence ID" value="KAJ3052930.1"/>
    <property type="molecule type" value="Genomic_DNA"/>
</dbReference>
<sequence>MIDEVNGIVGDAAASAALHFEATLKTTIGSALSPSSQISADVFRPDVPYANATTYYNSPAGISAAGSVVPEASERSGGDTITINHSTWLLANNTDTAAPTLTADQLNTVQRTQYVDEIFRTAYQLNPAVRAIYTGYSNGIFRRLPGTMRQLAFGPYDPINRPWYKDAVQYMQTSNYTIADPYLSTSDRNWIMTFSSPVRDPVTNAFLGVSAADMEIRVVSNTLKSFSINGLTLSLFLLNTGQAVSHPQWDISTQTAFTRKDASQPPISDAIWVDIQKKREGHAVVADPTTNTAYALVWSCLTLTNGKQSQASTSTQPLPPTYVAIGTTPIADLQSPIDTLRADTRSILARTTAITAIIFAVFTALLTTLVLWTATITTRPLRNLSNESAKITQNIGTPDLFAGVCEGGVNGALGRRANGGTEETKELEERFYETIRTIREGSVKKRDANDNVFFSDGRLPKLEGDAEMSVDLLPDAPPGYHAGEGISGGPSSAGSGDLKE</sequence>
<dbReference type="Gene3D" id="3.30.450.20">
    <property type="entry name" value="PAS domain"/>
    <property type="match status" value="1"/>
</dbReference>
<keyword evidence="2" id="KW-0472">Membrane</keyword>
<proteinExistence type="predicted"/>
<evidence type="ECO:0000256" key="2">
    <source>
        <dbReference type="SAM" id="Phobius"/>
    </source>
</evidence>
<comment type="caution">
    <text evidence="3">The sequence shown here is derived from an EMBL/GenBank/DDBJ whole genome shotgun (WGS) entry which is preliminary data.</text>
</comment>
<protein>
    <submittedName>
        <fullName evidence="3">Uncharacterized protein</fullName>
    </submittedName>
</protein>
<gene>
    <name evidence="3" type="ORF">HK097_005401</name>
</gene>
<evidence type="ECO:0000256" key="1">
    <source>
        <dbReference type="SAM" id="MobiDB-lite"/>
    </source>
</evidence>
<dbReference type="CDD" id="cd12913">
    <property type="entry name" value="PDC1_MCP_like"/>
    <property type="match status" value="1"/>
</dbReference>
<organism evidence="3 4">
    <name type="scientific">Rhizophlyctis rosea</name>
    <dbReference type="NCBI Taxonomy" id="64517"/>
    <lineage>
        <taxon>Eukaryota</taxon>
        <taxon>Fungi</taxon>
        <taxon>Fungi incertae sedis</taxon>
        <taxon>Chytridiomycota</taxon>
        <taxon>Chytridiomycota incertae sedis</taxon>
        <taxon>Chytridiomycetes</taxon>
        <taxon>Rhizophlyctidales</taxon>
        <taxon>Rhizophlyctidaceae</taxon>
        <taxon>Rhizophlyctis</taxon>
    </lineage>
</organism>
<dbReference type="InterPro" id="IPR029151">
    <property type="entry name" value="Sensor-like_sf"/>
</dbReference>
<dbReference type="Pfam" id="PF22673">
    <property type="entry name" value="MCP-like_PDC_1"/>
    <property type="match status" value="1"/>
</dbReference>
<keyword evidence="2" id="KW-0812">Transmembrane</keyword>
<accession>A0AAD5SDH5</accession>
<keyword evidence="2" id="KW-1133">Transmembrane helix</keyword>
<evidence type="ECO:0000313" key="3">
    <source>
        <dbReference type="EMBL" id="KAJ3052930.1"/>
    </source>
</evidence>
<dbReference type="Proteomes" id="UP001212841">
    <property type="component" value="Unassembled WGS sequence"/>
</dbReference>
<evidence type="ECO:0000313" key="4">
    <source>
        <dbReference type="Proteomes" id="UP001212841"/>
    </source>
</evidence>
<dbReference type="SUPFAM" id="SSF103190">
    <property type="entry name" value="Sensory domain-like"/>
    <property type="match status" value="1"/>
</dbReference>
<dbReference type="AlphaFoldDB" id="A0AAD5SDH5"/>